<proteinExistence type="predicted"/>
<name>A0A6A7A2S6_9PLEO</name>
<accession>A0A6A7A2S6</accession>
<reference evidence="1" key="1">
    <citation type="journal article" date="2020" name="Stud. Mycol.">
        <title>101 Dothideomycetes genomes: a test case for predicting lifestyles and emergence of pathogens.</title>
        <authorList>
            <person name="Haridas S."/>
            <person name="Albert R."/>
            <person name="Binder M."/>
            <person name="Bloem J."/>
            <person name="Labutti K."/>
            <person name="Salamov A."/>
            <person name="Andreopoulos B."/>
            <person name="Baker S."/>
            <person name="Barry K."/>
            <person name="Bills G."/>
            <person name="Bluhm B."/>
            <person name="Cannon C."/>
            <person name="Castanera R."/>
            <person name="Culley D."/>
            <person name="Daum C."/>
            <person name="Ezra D."/>
            <person name="Gonzalez J."/>
            <person name="Henrissat B."/>
            <person name="Kuo A."/>
            <person name="Liang C."/>
            <person name="Lipzen A."/>
            <person name="Lutzoni F."/>
            <person name="Magnuson J."/>
            <person name="Mondo S."/>
            <person name="Nolan M."/>
            <person name="Ohm R."/>
            <person name="Pangilinan J."/>
            <person name="Park H.-J."/>
            <person name="Ramirez L."/>
            <person name="Alfaro M."/>
            <person name="Sun H."/>
            <person name="Tritt A."/>
            <person name="Yoshinaga Y."/>
            <person name="Zwiers L.-H."/>
            <person name="Turgeon B."/>
            <person name="Goodwin S."/>
            <person name="Spatafora J."/>
            <person name="Crous P."/>
            <person name="Grigoriev I."/>
        </authorList>
    </citation>
    <scope>NUCLEOTIDE SEQUENCE</scope>
    <source>
        <strain evidence="1">CBS 113818</strain>
    </source>
</reference>
<evidence type="ECO:0000313" key="1">
    <source>
        <dbReference type="EMBL" id="KAF2827612.1"/>
    </source>
</evidence>
<gene>
    <name evidence="1" type="ORF">CC86DRAFT_455222</name>
</gene>
<dbReference type="InterPro" id="IPR023213">
    <property type="entry name" value="CAT-like_dom_sf"/>
</dbReference>
<dbReference type="OrthoDB" id="21502at2759"/>
<dbReference type="EMBL" id="MU006224">
    <property type="protein sequence ID" value="KAF2827612.1"/>
    <property type="molecule type" value="Genomic_DNA"/>
</dbReference>
<dbReference type="Gene3D" id="3.30.559.10">
    <property type="entry name" value="Chloramphenicol acetyltransferase-like domain"/>
    <property type="match status" value="2"/>
</dbReference>
<dbReference type="AlphaFoldDB" id="A0A6A7A2S6"/>
<evidence type="ECO:0008006" key="3">
    <source>
        <dbReference type="Google" id="ProtNLM"/>
    </source>
</evidence>
<keyword evidence="2" id="KW-1185">Reference proteome</keyword>
<organism evidence="1 2">
    <name type="scientific">Ophiobolus disseminans</name>
    <dbReference type="NCBI Taxonomy" id="1469910"/>
    <lineage>
        <taxon>Eukaryota</taxon>
        <taxon>Fungi</taxon>
        <taxon>Dikarya</taxon>
        <taxon>Ascomycota</taxon>
        <taxon>Pezizomycotina</taxon>
        <taxon>Dothideomycetes</taxon>
        <taxon>Pleosporomycetidae</taxon>
        <taxon>Pleosporales</taxon>
        <taxon>Pleosporineae</taxon>
        <taxon>Phaeosphaeriaceae</taxon>
        <taxon>Ophiobolus</taxon>
    </lineage>
</organism>
<dbReference type="Proteomes" id="UP000799424">
    <property type="component" value="Unassembled WGS sequence"/>
</dbReference>
<sequence>MAFLSNLFGKPPVAPERIPTDIVIPVFEQDAQFQFHSISLEITMRFDSVLDADKLHAALWKLLERPGWRKLGARLRKNTLGRLEYHIPARYTKDRPPVNFSYTTEALKISEHPVGARLPRPTGKLEVFGEAGNFRILTPEQSNTTLLEHWTLSDRPALGLHISTFEDATLVTIVWLHTVMDALALRELLRAWQAVLDGREEHVPDYIGYDSNPLAELVEPHDTKITKQIEQERNKKSELQQSEEYIVAPKLLSHISFARFIFRYIWELIWYPAEEGRMLFIPSSYFSRIKSSAFADLASLPKEEITYNNSTSKPTPFLSDGDILTAWTMRLLASTNPQIANSHPSRTIALMNVFGMRDLLRSTAPQLLPQRGAYVHNCVTTIWSHFSVQGFLEMPLGHVAARIRADLVVQSTRAQVEAGQRILYANKGSALYGKGDMALTTMTNWDKAKLYETDFSAAIVRGKSGKPDYLHVYATSARGVAVRGSANIVGKDGAGNWWVSSVFRTGSISAFVRAVEGMA</sequence>
<evidence type="ECO:0000313" key="2">
    <source>
        <dbReference type="Proteomes" id="UP000799424"/>
    </source>
</evidence>
<protein>
    <recommendedName>
        <fullName evidence="3">LysR family regulatory protein</fullName>
    </recommendedName>
</protein>